<feature type="compositionally biased region" description="Gly residues" evidence="6">
    <location>
        <begin position="191"/>
        <end position="201"/>
    </location>
</feature>
<keyword evidence="4" id="KW-0966">Cell projection</keyword>
<evidence type="ECO:0000256" key="6">
    <source>
        <dbReference type="SAM" id="MobiDB-lite"/>
    </source>
</evidence>
<dbReference type="InterPro" id="IPR018902">
    <property type="entry name" value="CMI2A-C-like_dom"/>
</dbReference>
<evidence type="ECO:0000259" key="7">
    <source>
        <dbReference type="Pfam" id="PF10629"/>
    </source>
</evidence>
<comment type="caution">
    <text evidence="8">The sequence shown here is derived from an EMBL/GenBank/DDBJ whole genome shotgun (WGS) entry which is preliminary data.</text>
</comment>
<evidence type="ECO:0000313" key="8">
    <source>
        <dbReference type="EMBL" id="TPX61657.1"/>
    </source>
</evidence>
<keyword evidence="3" id="KW-0206">Cytoskeleton</keyword>
<evidence type="ECO:0000256" key="5">
    <source>
        <dbReference type="ARBA" id="ARBA00035661"/>
    </source>
</evidence>
<dbReference type="PANTHER" id="PTHR22146">
    <property type="entry name" value="CAT EYE SYNDROME CRITICAL REGION PROTEIN 6"/>
    <property type="match status" value="1"/>
</dbReference>
<evidence type="ECO:0000256" key="3">
    <source>
        <dbReference type="ARBA" id="ARBA00023212"/>
    </source>
</evidence>
<dbReference type="PANTHER" id="PTHR22146:SF8">
    <property type="entry name" value="PROTEIN FAM166B"/>
    <property type="match status" value="1"/>
</dbReference>
<keyword evidence="9" id="KW-1185">Reference proteome</keyword>
<dbReference type="Proteomes" id="UP000318582">
    <property type="component" value="Unassembled WGS sequence"/>
</dbReference>
<gene>
    <name evidence="8" type="ORF">PhCBS80983_g00989</name>
</gene>
<dbReference type="EMBL" id="QEAQ01000006">
    <property type="protein sequence ID" value="TPX61657.1"/>
    <property type="molecule type" value="Genomic_DNA"/>
</dbReference>
<comment type="subcellular location">
    <subcellularLocation>
        <location evidence="1">Cytoplasm</location>
        <location evidence="1">Cytoskeleton</location>
        <location evidence="1">Cilium axoneme</location>
    </subcellularLocation>
</comment>
<reference evidence="8 9" key="1">
    <citation type="journal article" date="2019" name="Sci. Rep.">
        <title>Comparative genomics of chytrid fungi reveal insights into the obligate biotrophic and pathogenic lifestyle of Synchytrium endobioticum.</title>
        <authorList>
            <person name="van de Vossenberg B.T.L.H."/>
            <person name="Warris S."/>
            <person name="Nguyen H.D.T."/>
            <person name="van Gent-Pelzer M.P.E."/>
            <person name="Joly D.L."/>
            <person name="van de Geest H.C."/>
            <person name="Bonants P.J.M."/>
            <person name="Smith D.S."/>
            <person name="Levesque C.A."/>
            <person name="van der Lee T.A.J."/>
        </authorList>
    </citation>
    <scope>NUCLEOTIDE SEQUENCE [LARGE SCALE GENOMIC DNA]</scope>
    <source>
        <strain evidence="8 9">CBS 809.83</strain>
    </source>
</reference>
<accession>A0A507EE49</accession>
<dbReference type="AlphaFoldDB" id="A0A507EE49"/>
<dbReference type="Pfam" id="PF10629">
    <property type="entry name" value="CMI2B-like"/>
    <property type="match status" value="2"/>
</dbReference>
<keyword evidence="2" id="KW-0963">Cytoplasm</keyword>
<feature type="compositionally biased region" description="Polar residues" evidence="6">
    <location>
        <begin position="166"/>
        <end position="183"/>
    </location>
</feature>
<evidence type="ECO:0000313" key="9">
    <source>
        <dbReference type="Proteomes" id="UP000318582"/>
    </source>
</evidence>
<feature type="domain" description="Ciliary microtubule inner protein 2A-C-like" evidence="7">
    <location>
        <begin position="20"/>
        <end position="45"/>
    </location>
</feature>
<feature type="domain" description="Ciliary microtubule inner protein 2A-C-like" evidence="7">
    <location>
        <begin position="114"/>
        <end position="144"/>
    </location>
</feature>
<organism evidence="8 9">
    <name type="scientific">Powellomyces hirtus</name>
    <dbReference type="NCBI Taxonomy" id="109895"/>
    <lineage>
        <taxon>Eukaryota</taxon>
        <taxon>Fungi</taxon>
        <taxon>Fungi incertae sedis</taxon>
        <taxon>Chytridiomycota</taxon>
        <taxon>Chytridiomycota incertae sedis</taxon>
        <taxon>Chytridiomycetes</taxon>
        <taxon>Spizellomycetales</taxon>
        <taxon>Powellomycetaceae</taxon>
        <taxon>Powellomyces</taxon>
    </lineage>
</organism>
<evidence type="ECO:0000256" key="4">
    <source>
        <dbReference type="ARBA" id="ARBA00023273"/>
    </source>
</evidence>
<evidence type="ECO:0000256" key="1">
    <source>
        <dbReference type="ARBA" id="ARBA00004430"/>
    </source>
</evidence>
<evidence type="ECO:0000256" key="2">
    <source>
        <dbReference type="ARBA" id="ARBA00022490"/>
    </source>
</evidence>
<name>A0A507EE49_9FUNG</name>
<feature type="region of interest" description="Disordered" evidence="6">
    <location>
        <begin position="76"/>
        <end position="107"/>
    </location>
</feature>
<proteinExistence type="inferred from homology"/>
<sequence length="445" mass="47491">MKASHATDTTTGGTNIIATPNYAGFVPNLKHQYGQTYGNATRHILRMDPTIKGGVIQQEVARRKLQAAAARQGQMVINGTGSAQPGEPAGKCDWPKGAGVKSATGDDRFSFPPVPGYTGFIPRAQEHFGHPYVETTQSSLTDFHEMLDAKRILPPRVQAIVKDRQNGASRGSFHSQAATARNKTSQHRSGPHGGGFAGGNASGASNFAPVPPPGQKPLAFKYGTGSKPTFTYSAAKTSSSPIEDMSPYHLPQGHPQKTFVGGYTGFVPRLQNHFGETYPDNVRRALDEFTAGGGPSAPTVNPYHPAISSNPTNANNNTYHTTVSGPGSSRMVTNSKQSSVRPIPGFTGFIPGSRTHYAQTFGNTAEVAYAVFNADKNVPRGFPHSASVAMNTTDHLSLVNTRPIPGYRGHIPGYIFHGDRSYAPDTQACLEDFDRVQRGGRAVMG</sequence>
<comment type="similarity">
    <text evidence="5">Belongs to the CIMIP2 family.</text>
</comment>
<feature type="region of interest" description="Disordered" evidence="6">
    <location>
        <begin position="165"/>
        <end position="214"/>
    </location>
</feature>
<dbReference type="GO" id="GO:0005930">
    <property type="term" value="C:axoneme"/>
    <property type="evidence" value="ECO:0007669"/>
    <property type="project" value="UniProtKB-SubCell"/>
</dbReference>
<protein>
    <recommendedName>
        <fullName evidence="7">Ciliary microtubule inner protein 2A-C-like domain-containing protein</fullName>
    </recommendedName>
</protein>